<comment type="caution">
    <text evidence="10">The sequence shown here is derived from an EMBL/GenBank/DDBJ whole genome shotgun (WGS) entry which is preliminary data.</text>
</comment>
<evidence type="ECO:0000256" key="2">
    <source>
        <dbReference type="ARBA" id="ARBA00022692"/>
    </source>
</evidence>
<dbReference type="CDD" id="cd18549">
    <property type="entry name" value="ABC_6TM_YwjA_like"/>
    <property type="match status" value="1"/>
</dbReference>
<dbReference type="Proteomes" id="UP001519342">
    <property type="component" value="Unassembled WGS sequence"/>
</dbReference>
<comment type="subcellular location">
    <subcellularLocation>
        <location evidence="1">Cell membrane</location>
        <topology evidence="1">Multi-pass membrane protein</topology>
    </subcellularLocation>
</comment>
<dbReference type="InterPro" id="IPR003593">
    <property type="entry name" value="AAA+_ATPase"/>
</dbReference>
<dbReference type="PROSITE" id="PS50893">
    <property type="entry name" value="ABC_TRANSPORTER_2"/>
    <property type="match status" value="1"/>
</dbReference>
<dbReference type="InterPro" id="IPR003439">
    <property type="entry name" value="ABC_transporter-like_ATP-bd"/>
</dbReference>
<evidence type="ECO:0000256" key="6">
    <source>
        <dbReference type="ARBA" id="ARBA00023136"/>
    </source>
</evidence>
<dbReference type="Pfam" id="PF00664">
    <property type="entry name" value="ABC_membrane"/>
    <property type="match status" value="1"/>
</dbReference>
<dbReference type="GO" id="GO:0005524">
    <property type="term" value="F:ATP binding"/>
    <property type="evidence" value="ECO:0007669"/>
    <property type="project" value="UniProtKB-KW"/>
</dbReference>
<reference evidence="10 11" key="1">
    <citation type="submission" date="2021-03" db="EMBL/GenBank/DDBJ databases">
        <title>Genomic Encyclopedia of Type Strains, Phase IV (KMG-IV): sequencing the most valuable type-strain genomes for metagenomic binning, comparative biology and taxonomic classification.</title>
        <authorList>
            <person name="Goeker M."/>
        </authorList>
    </citation>
    <scope>NUCLEOTIDE SEQUENCE [LARGE SCALE GENOMIC DNA]</scope>
    <source>
        <strain evidence="10 11">DSM 24004</strain>
    </source>
</reference>
<dbReference type="Gene3D" id="3.40.50.300">
    <property type="entry name" value="P-loop containing nucleotide triphosphate hydrolases"/>
    <property type="match status" value="1"/>
</dbReference>
<dbReference type="PANTHER" id="PTHR43394">
    <property type="entry name" value="ATP-DEPENDENT PERMEASE MDL1, MITOCHONDRIAL"/>
    <property type="match status" value="1"/>
</dbReference>
<keyword evidence="11" id="KW-1185">Reference proteome</keyword>
<dbReference type="InterPro" id="IPR039421">
    <property type="entry name" value="Type_1_exporter"/>
</dbReference>
<feature type="transmembrane region" description="Helical" evidence="7">
    <location>
        <begin position="236"/>
        <end position="256"/>
    </location>
</feature>
<feature type="domain" description="ABC transmembrane type-1" evidence="9">
    <location>
        <begin position="17"/>
        <end position="299"/>
    </location>
</feature>
<evidence type="ECO:0000256" key="5">
    <source>
        <dbReference type="ARBA" id="ARBA00022989"/>
    </source>
</evidence>
<dbReference type="SUPFAM" id="SSF90123">
    <property type="entry name" value="ABC transporter transmembrane region"/>
    <property type="match status" value="1"/>
</dbReference>
<dbReference type="RefSeq" id="WP_209512667.1">
    <property type="nucleotide sequence ID" value="NZ_JAGGKS010000009.1"/>
</dbReference>
<dbReference type="InterPro" id="IPR036640">
    <property type="entry name" value="ABC1_TM_sf"/>
</dbReference>
<keyword evidence="4 10" id="KW-0067">ATP-binding</keyword>
<evidence type="ECO:0000313" key="10">
    <source>
        <dbReference type="EMBL" id="MBP1926948.1"/>
    </source>
</evidence>
<feature type="transmembrane region" description="Helical" evidence="7">
    <location>
        <begin position="12"/>
        <end position="33"/>
    </location>
</feature>
<dbReference type="SUPFAM" id="SSF52540">
    <property type="entry name" value="P-loop containing nucleoside triphosphate hydrolases"/>
    <property type="match status" value="1"/>
</dbReference>
<organism evidence="10 11">
    <name type="scientific">Sedimentibacter acidaminivorans</name>
    <dbReference type="NCBI Taxonomy" id="913099"/>
    <lineage>
        <taxon>Bacteria</taxon>
        <taxon>Bacillati</taxon>
        <taxon>Bacillota</taxon>
        <taxon>Tissierellia</taxon>
        <taxon>Sedimentibacter</taxon>
    </lineage>
</organism>
<keyword evidence="2 7" id="KW-0812">Transmembrane</keyword>
<evidence type="ECO:0000256" key="4">
    <source>
        <dbReference type="ARBA" id="ARBA00022840"/>
    </source>
</evidence>
<feature type="domain" description="ABC transporter" evidence="8">
    <location>
        <begin position="332"/>
        <end position="566"/>
    </location>
</feature>
<accession>A0ABS4GGX8</accession>
<feature type="transmembrane region" description="Helical" evidence="7">
    <location>
        <begin position="135"/>
        <end position="152"/>
    </location>
</feature>
<dbReference type="PANTHER" id="PTHR43394:SF1">
    <property type="entry name" value="ATP-BINDING CASSETTE SUB-FAMILY B MEMBER 10, MITOCHONDRIAL"/>
    <property type="match status" value="1"/>
</dbReference>
<evidence type="ECO:0000256" key="1">
    <source>
        <dbReference type="ARBA" id="ARBA00004651"/>
    </source>
</evidence>
<keyword evidence="5 7" id="KW-1133">Transmembrane helix</keyword>
<dbReference type="PROSITE" id="PS00211">
    <property type="entry name" value="ABC_TRANSPORTER_1"/>
    <property type="match status" value="1"/>
</dbReference>
<dbReference type="PROSITE" id="PS50929">
    <property type="entry name" value="ABC_TM1F"/>
    <property type="match status" value="1"/>
</dbReference>
<evidence type="ECO:0000259" key="8">
    <source>
        <dbReference type="PROSITE" id="PS50893"/>
    </source>
</evidence>
<dbReference type="InterPro" id="IPR011527">
    <property type="entry name" value="ABC1_TM_dom"/>
</dbReference>
<keyword evidence="6 7" id="KW-0472">Membrane</keyword>
<proteinExistence type="predicted"/>
<dbReference type="InterPro" id="IPR027417">
    <property type="entry name" value="P-loop_NTPase"/>
</dbReference>
<dbReference type="InterPro" id="IPR017871">
    <property type="entry name" value="ABC_transporter-like_CS"/>
</dbReference>
<keyword evidence="3" id="KW-0547">Nucleotide-binding</keyword>
<evidence type="ECO:0000256" key="7">
    <source>
        <dbReference type="SAM" id="Phobius"/>
    </source>
</evidence>
<feature type="transmembrane region" description="Helical" evidence="7">
    <location>
        <begin position="53"/>
        <end position="76"/>
    </location>
</feature>
<evidence type="ECO:0000259" key="9">
    <source>
        <dbReference type="PROSITE" id="PS50929"/>
    </source>
</evidence>
<dbReference type="EMBL" id="JAGGKS010000009">
    <property type="protein sequence ID" value="MBP1926948.1"/>
    <property type="molecule type" value="Genomic_DNA"/>
</dbReference>
<name>A0ABS4GGX8_9FIRM</name>
<sequence>MIKSFISYYKPVKKIFFIDMVCALTVSICDLFYPMITRNIINDYVPNQNLNLLITWLSILGLIYIVKLGLNFYISYYGHIMGVTMQANMRSDVFEHLQDLPFVFFDENKTGTLMSRIINDLMEVSELAHHGPEDLFVSVVMIVGSFIMLSSINLPLSLIVFSVVPFLVVFAMKQRIKMSDAFMETRVTIGEVNASLENSISGIRVSKAFSNKENEIEKFEKNNNAFQVARRKAYKVMALFFSGTSFIMDFLNIVVLSAGGIFFFKGIINFGDFAAFLLYISMFLNPVKKLTNFIEQYQSGITGFRRFTELMNSELETDDPDAKDIPTVQGDIKFENVTFSYDDHKQVLKNINFNIEKGKTIAFVGPSGGGKTTLCHLIPRFYEVEDGNIFIDNINIKNFTRKSLRKNIGIVQQDVFLFTGTIYDNILCGKIDATKEEVIAAAKKANIHDFIMTMPKGYDTYVGERGIMLSGGQKQRISIARVFLKNPPILILDEATSALDNATELLIQQSLEELCKGRTTVVVAHRLSTIKNADEIIVITASGIHERGSHNKLIEYNGIYAELYNSQFRSMN</sequence>
<dbReference type="SMART" id="SM00382">
    <property type="entry name" value="AAA"/>
    <property type="match status" value="1"/>
</dbReference>
<dbReference type="Pfam" id="PF00005">
    <property type="entry name" value="ABC_tran"/>
    <property type="match status" value="1"/>
</dbReference>
<dbReference type="Gene3D" id="1.20.1560.10">
    <property type="entry name" value="ABC transporter type 1, transmembrane domain"/>
    <property type="match status" value="1"/>
</dbReference>
<evidence type="ECO:0000313" key="11">
    <source>
        <dbReference type="Proteomes" id="UP001519342"/>
    </source>
</evidence>
<gene>
    <name evidence="10" type="ORF">J2Z76_002820</name>
</gene>
<protein>
    <submittedName>
        <fullName evidence="10">ATP-binding cassette subfamily B protein</fullName>
    </submittedName>
</protein>
<evidence type="ECO:0000256" key="3">
    <source>
        <dbReference type="ARBA" id="ARBA00022741"/>
    </source>
</evidence>